<evidence type="ECO:0000313" key="2">
    <source>
        <dbReference type="Proteomes" id="UP001234178"/>
    </source>
</evidence>
<protein>
    <submittedName>
        <fullName evidence="1">Uncharacterized protein</fullName>
    </submittedName>
</protein>
<gene>
    <name evidence="1" type="ORF">OUZ56_031480</name>
</gene>
<evidence type="ECO:0000313" key="1">
    <source>
        <dbReference type="EMBL" id="KAK4016525.1"/>
    </source>
</evidence>
<sequence>MYDSWLNGRASEWYEEDCILGFYVSTCNPSWTLDYTTPERDSNPRYIVFQSTALPLSYESYYNEI</sequence>
<accession>A0ABQ9ZV63</accession>
<proteinExistence type="predicted"/>
<name>A0ABQ9ZV63_9CRUS</name>
<dbReference type="EMBL" id="JAOYFB010000005">
    <property type="protein sequence ID" value="KAK4016525.1"/>
    <property type="molecule type" value="Genomic_DNA"/>
</dbReference>
<organism evidence="1 2">
    <name type="scientific">Daphnia magna</name>
    <dbReference type="NCBI Taxonomy" id="35525"/>
    <lineage>
        <taxon>Eukaryota</taxon>
        <taxon>Metazoa</taxon>
        <taxon>Ecdysozoa</taxon>
        <taxon>Arthropoda</taxon>
        <taxon>Crustacea</taxon>
        <taxon>Branchiopoda</taxon>
        <taxon>Diplostraca</taxon>
        <taxon>Cladocera</taxon>
        <taxon>Anomopoda</taxon>
        <taxon>Daphniidae</taxon>
        <taxon>Daphnia</taxon>
    </lineage>
</organism>
<keyword evidence="2" id="KW-1185">Reference proteome</keyword>
<comment type="caution">
    <text evidence="1">The sequence shown here is derived from an EMBL/GenBank/DDBJ whole genome shotgun (WGS) entry which is preliminary data.</text>
</comment>
<dbReference type="Proteomes" id="UP001234178">
    <property type="component" value="Unassembled WGS sequence"/>
</dbReference>
<reference evidence="1 2" key="1">
    <citation type="journal article" date="2023" name="Nucleic Acids Res.">
        <title>The hologenome of Daphnia magna reveals possible DNA methylation and microbiome-mediated evolution of the host genome.</title>
        <authorList>
            <person name="Chaturvedi A."/>
            <person name="Li X."/>
            <person name="Dhandapani V."/>
            <person name="Marshall H."/>
            <person name="Kissane S."/>
            <person name="Cuenca-Cambronero M."/>
            <person name="Asole G."/>
            <person name="Calvet F."/>
            <person name="Ruiz-Romero M."/>
            <person name="Marangio P."/>
            <person name="Guigo R."/>
            <person name="Rago D."/>
            <person name="Mirbahai L."/>
            <person name="Eastwood N."/>
            <person name="Colbourne J.K."/>
            <person name="Zhou J."/>
            <person name="Mallon E."/>
            <person name="Orsini L."/>
        </authorList>
    </citation>
    <scope>NUCLEOTIDE SEQUENCE [LARGE SCALE GENOMIC DNA]</scope>
    <source>
        <strain evidence="1">LRV0_1</strain>
    </source>
</reference>